<protein>
    <submittedName>
        <fullName evidence="1">Uncharacterized protein</fullName>
    </submittedName>
</protein>
<name>A0A8E0RRT0_9TREM</name>
<dbReference type="EMBL" id="LUCM01009028">
    <property type="protein sequence ID" value="KAA0187569.1"/>
    <property type="molecule type" value="Genomic_DNA"/>
</dbReference>
<evidence type="ECO:0000313" key="1">
    <source>
        <dbReference type="EMBL" id="KAA0187569.1"/>
    </source>
</evidence>
<sequence length="124" mass="13973">MLKPYRAVYLPGDPILSHNFPVQFKVFVECRRDCSSKCNHSLFAYLSNENECFTCLLECMSAFTQQAEKVGIHLTQIRRQADGANSDGKLSDSLYAPGKAVRRRRLRHNLFATERSSSPTSGAN</sequence>
<evidence type="ECO:0000313" key="2">
    <source>
        <dbReference type="Proteomes" id="UP000728185"/>
    </source>
</evidence>
<comment type="caution">
    <text evidence="1">The sequence shown here is derived from an EMBL/GenBank/DDBJ whole genome shotgun (WGS) entry which is preliminary data.</text>
</comment>
<dbReference type="OrthoDB" id="6224984at2759"/>
<dbReference type="Proteomes" id="UP000728185">
    <property type="component" value="Unassembled WGS sequence"/>
</dbReference>
<dbReference type="AlphaFoldDB" id="A0A8E0RRT0"/>
<proteinExistence type="predicted"/>
<gene>
    <name evidence="1" type="ORF">FBUS_05878</name>
</gene>
<keyword evidence="2" id="KW-1185">Reference proteome</keyword>
<organism evidence="1 2">
    <name type="scientific">Fasciolopsis buskii</name>
    <dbReference type="NCBI Taxonomy" id="27845"/>
    <lineage>
        <taxon>Eukaryota</taxon>
        <taxon>Metazoa</taxon>
        <taxon>Spiralia</taxon>
        <taxon>Lophotrochozoa</taxon>
        <taxon>Platyhelminthes</taxon>
        <taxon>Trematoda</taxon>
        <taxon>Digenea</taxon>
        <taxon>Plagiorchiida</taxon>
        <taxon>Echinostomata</taxon>
        <taxon>Echinostomatoidea</taxon>
        <taxon>Fasciolidae</taxon>
        <taxon>Fasciolopsis</taxon>
    </lineage>
</organism>
<reference evidence="1" key="1">
    <citation type="submission" date="2019-05" db="EMBL/GenBank/DDBJ databases">
        <title>Annotation for the trematode Fasciolopsis buski.</title>
        <authorList>
            <person name="Choi Y.-J."/>
        </authorList>
    </citation>
    <scope>NUCLEOTIDE SEQUENCE</scope>
    <source>
        <strain evidence="1">HT</strain>
        <tissue evidence="1">Whole worm</tissue>
    </source>
</reference>
<accession>A0A8E0RRT0</accession>